<dbReference type="Proteomes" id="UP000261231">
    <property type="component" value="Unassembled WGS sequence"/>
</dbReference>
<feature type="domain" description="Cysteine-rich VLP" evidence="1">
    <location>
        <begin position="10"/>
        <end position="65"/>
    </location>
</feature>
<reference evidence="2 3" key="1">
    <citation type="submission" date="2018-08" db="EMBL/GenBank/DDBJ databases">
        <title>A genome reference for cultivated species of the human gut microbiota.</title>
        <authorList>
            <person name="Zou Y."/>
            <person name="Xue W."/>
            <person name="Luo G."/>
        </authorList>
    </citation>
    <scope>NUCLEOTIDE SEQUENCE [LARGE SCALE GENOMIC DNA]</scope>
    <source>
        <strain evidence="2 3">AM28-39</strain>
    </source>
</reference>
<dbReference type="OrthoDB" id="2055412at2"/>
<comment type="caution">
    <text evidence="2">The sequence shown here is derived from an EMBL/GenBank/DDBJ whole genome shotgun (WGS) entry which is preliminary data.</text>
</comment>
<accession>A0A3E2XQW6</accession>
<keyword evidence="3" id="KW-1185">Reference proteome</keyword>
<gene>
    <name evidence="2" type="ORF">DW747_01785</name>
</gene>
<evidence type="ECO:0000259" key="1">
    <source>
        <dbReference type="Pfam" id="PF14194"/>
    </source>
</evidence>
<evidence type="ECO:0000313" key="3">
    <source>
        <dbReference type="Proteomes" id="UP000261231"/>
    </source>
</evidence>
<sequence length="125" mass="14367">MNGPPSRELTRQERAAIRKLVTDLCANHDNQDRLCLPLDCPCYMLHKWWTGSFCRYFQEAVLPVDPALESAITGEDTSLKQKTCPVCGKAYLPITSQAYCSDSCRAFARRKSERERKRRIRQNQG</sequence>
<evidence type="ECO:0000313" key="2">
    <source>
        <dbReference type="EMBL" id="RGC51247.1"/>
    </source>
</evidence>
<name>A0A3E2XQW6_9FIRM</name>
<dbReference type="Pfam" id="PF14194">
    <property type="entry name" value="Cys_rich_VLP"/>
    <property type="match status" value="1"/>
</dbReference>
<protein>
    <recommendedName>
        <fullName evidence="1">Cysteine-rich VLP domain-containing protein</fullName>
    </recommendedName>
</protein>
<dbReference type="AlphaFoldDB" id="A0A3E2XQW6"/>
<organism evidence="2 3">
    <name type="scientific">Coprococcus catus</name>
    <dbReference type="NCBI Taxonomy" id="116085"/>
    <lineage>
        <taxon>Bacteria</taxon>
        <taxon>Bacillati</taxon>
        <taxon>Bacillota</taxon>
        <taxon>Clostridia</taxon>
        <taxon>Lachnospirales</taxon>
        <taxon>Lachnospiraceae</taxon>
        <taxon>Coprococcus</taxon>
    </lineage>
</organism>
<proteinExistence type="predicted"/>
<dbReference type="InterPro" id="IPR025973">
    <property type="entry name" value="Cys_rich_VLP_dom"/>
</dbReference>
<dbReference type="RefSeq" id="WP_117538736.1">
    <property type="nucleotide sequence ID" value="NZ_QVFD01000001.1"/>
</dbReference>
<dbReference type="EMBL" id="QVFD01000001">
    <property type="protein sequence ID" value="RGC51247.1"/>
    <property type="molecule type" value="Genomic_DNA"/>
</dbReference>